<keyword evidence="3" id="KW-1185">Reference proteome</keyword>
<dbReference type="GeneID" id="99987066"/>
<dbReference type="SUPFAM" id="SSF46785">
    <property type="entry name" value="Winged helix' DNA-binding domain"/>
    <property type="match status" value="1"/>
</dbReference>
<name>A0A1I0QIM9_9BACT</name>
<reference evidence="3" key="1">
    <citation type="submission" date="2016-10" db="EMBL/GenBank/DDBJ databases">
        <authorList>
            <person name="Varghese N."/>
            <person name="Submissions S."/>
        </authorList>
    </citation>
    <scope>NUCLEOTIDE SEQUENCE [LARGE SCALE GENOMIC DNA]</scope>
    <source>
        <strain evidence="3">CGMCC 1.12402</strain>
    </source>
</reference>
<gene>
    <name evidence="2" type="ORF">SAMN05216290_2364</name>
</gene>
<dbReference type="InterPro" id="IPR005149">
    <property type="entry name" value="Tscrpt_reg_PadR_N"/>
</dbReference>
<dbReference type="InterPro" id="IPR036390">
    <property type="entry name" value="WH_DNA-bd_sf"/>
</dbReference>
<evidence type="ECO:0000259" key="1">
    <source>
        <dbReference type="Pfam" id="PF03551"/>
    </source>
</evidence>
<feature type="domain" description="Transcription regulator PadR N-terminal" evidence="1">
    <location>
        <begin position="20"/>
        <end position="91"/>
    </location>
</feature>
<dbReference type="OrthoDB" id="982587at2"/>
<dbReference type="STRING" id="1267423.SAMN05216290_2364"/>
<protein>
    <submittedName>
        <fullName evidence="2">Transcriptional regulator, PadR family</fullName>
    </submittedName>
</protein>
<dbReference type="RefSeq" id="WP_090258787.1">
    <property type="nucleotide sequence ID" value="NZ_FOIR01000002.1"/>
</dbReference>
<dbReference type="EMBL" id="FOIR01000002">
    <property type="protein sequence ID" value="SEW26761.1"/>
    <property type="molecule type" value="Genomic_DNA"/>
</dbReference>
<organism evidence="2 3">
    <name type="scientific">Roseivirga pacifica</name>
    <dbReference type="NCBI Taxonomy" id="1267423"/>
    <lineage>
        <taxon>Bacteria</taxon>
        <taxon>Pseudomonadati</taxon>
        <taxon>Bacteroidota</taxon>
        <taxon>Cytophagia</taxon>
        <taxon>Cytophagales</taxon>
        <taxon>Roseivirgaceae</taxon>
        <taxon>Roseivirga</taxon>
    </lineage>
</organism>
<evidence type="ECO:0000313" key="3">
    <source>
        <dbReference type="Proteomes" id="UP000199437"/>
    </source>
</evidence>
<proteinExistence type="predicted"/>
<accession>A0A1I0QIM9</accession>
<dbReference type="InterPro" id="IPR036388">
    <property type="entry name" value="WH-like_DNA-bd_sf"/>
</dbReference>
<dbReference type="Pfam" id="PF03551">
    <property type="entry name" value="PadR"/>
    <property type="match status" value="1"/>
</dbReference>
<sequence length="111" mass="12789">MSRTSFLGEFEELILTMVLILDDDAYGNTIVNGIKEHQDREVNLSSVHITLYRLEDKGYLESHFGGATKVRGGRKKRYFKITNAGKAMLQEMKDARSKLWKLTPQLKFNHV</sequence>
<evidence type="ECO:0000313" key="2">
    <source>
        <dbReference type="EMBL" id="SEW26761.1"/>
    </source>
</evidence>
<dbReference type="Proteomes" id="UP000199437">
    <property type="component" value="Unassembled WGS sequence"/>
</dbReference>
<dbReference type="Gene3D" id="1.10.10.10">
    <property type="entry name" value="Winged helix-like DNA-binding domain superfamily/Winged helix DNA-binding domain"/>
    <property type="match status" value="1"/>
</dbReference>
<dbReference type="AlphaFoldDB" id="A0A1I0QIM9"/>